<dbReference type="GO" id="GO:0005829">
    <property type="term" value="C:cytosol"/>
    <property type="evidence" value="ECO:0007669"/>
    <property type="project" value="TreeGrafter"/>
</dbReference>
<comment type="caution">
    <text evidence="9">Lacks conserved residue(s) required for the propagation of feature annotation.</text>
</comment>
<feature type="binding site" evidence="9">
    <location>
        <position position="29"/>
    </location>
    <ligand>
        <name>(6S)-5-formyl-5,6,7,8-tetrahydrofolate</name>
        <dbReference type="ChEBI" id="CHEBI:57457"/>
    </ligand>
</feature>
<evidence type="ECO:0000256" key="3">
    <source>
        <dbReference type="ARBA" id="ARBA00022723"/>
    </source>
</evidence>
<evidence type="ECO:0000256" key="6">
    <source>
        <dbReference type="ARBA" id="ARBA00022842"/>
    </source>
</evidence>
<dbReference type="NCBIfam" id="TIGR00450">
    <property type="entry name" value="mnmE_trmE_thdF"/>
    <property type="match status" value="1"/>
</dbReference>
<evidence type="ECO:0000256" key="1">
    <source>
        <dbReference type="ARBA" id="ARBA00011043"/>
    </source>
</evidence>
<comment type="similarity">
    <text evidence="1 9 10">Belongs to the TRAFAC class TrmE-Era-EngA-EngB-Septin-like GTPase superfamily. TrmE GTPase family.</text>
</comment>
<dbReference type="Pfam" id="PF10396">
    <property type="entry name" value="TrmE_N"/>
    <property type="match status" value="1"/>
</dbReference>
<feature type="binding site" evidence="9">
    <location>
        <position position="90"/>
    </location>
    <ligand>
        <name>(6S)-5-formyl-5,6,7,8-tetrahydrofolate</name>
        <dbReference type="ChEBI" id="CHEBI:57457"/>
    </ligand>
</feature>
<evidence type="ECO:0000313" key="13">
    <source>
        <dbReference type="Proteomes" id="UP000711407"/>
    </source>
</evidence>
<evidence type="ECO:0000313" key="12">
    <source>
        <dbReference type="EMBL" id="HJE39391.1"/>
    </source>
</evidence>
<organism evidence="12 13">
    <name type="scientific">Candidatus Amulumruptor caecigallinarius</name>
    <dbReference type="NCBI Taxonomy" id="2109911"/>
    <lineage>
        <taxon>Bacteria</taxon>
        <taxon>Pseudomonadati</taxon>
        <taxon>Bacteroidota</taxon>
        <taxon>Bacteroidia</taxon>
        <taxon>Bacteroidales</taxon>
        <taxon>Muribaculaceae</taxon>
        <taxon>Candidatus Amulumruptor</taxon>
    </lineage>
</organism>
<comment type="subunit">
    <text evidence="9">Homodimer. Heterotetramer of two MnmE and two MnmG subunits.</text>
</comment>
<feature type="binding site" evidence="9">
    <location>
        <begin position="374"/>
        <end position="376"/>
    </location>
    <ligand>
        <name>GTP</name>
        <dbReference type="ChEBI" id="CHEBI:37565"/>
    </ligand>
</feature>
<evidence type="ECO:0000256" key="8">
    <source>
        <dbReference type="ARBA" id="ARBA00023134"/>
    </source>
</evidence>
<dbReference type="EMBL" id="DYXT01000033">
    <property type="protein sequence ID" value="HJE39391.1"/>
    <property type="molecule type" value="Genomic_DNA"/>
</dbReference>
<feature type="binding site" evidence="9">
    <location>
        <position position="260"/>
    </location>
    <ligand>
        <name>Mg(2+)</name>
        <dbReference type="ChEBI" id="CHEBI:18420"/>
    </ligand>
</feature>
<keyword evidence="5 9" id="KW-0378">Hydrolase</keyword>
<gene>
    <name evidence="9 12" type="primary">mnmE</name>
    <name evidence="9" type="synonym">trmE</name>
    <name evidence="12" type="ORF">K8V47_06510</name>
</gene>
<feature type="binding site" evidence="9">
    <location>
        <position position="256"/>
    </location>
    <ligand>
        <name>K(+)</name>
        <dbReference type="ChEBI" id="CHEBI:29103"/>
    </ligand>
</feature>
<comment type="caution">
    <text evidence="12">The sequence shown here is derived from an EMBL/GenBank/DDBJ whole genome shotgun (WGS) entry which is preliminary data.</text>
</comment>
<evidence type="ECO:0000256" key="5">
    <source>
        <dbReference type="ARBA" id="ARBA00022801"/>
    </source>
</evidence>
<sequence length="471" mass="50671">MEPYTTLISDDTICAISTPHGTGGIAVIRISGPDTIDIVSHVWHGKPLATATSHTAHLGNIIDGSGEVVDQAVATVFRGPHSFTGEDVVELSVHGSPYIQQRVLSILTQHGARIAEAGEFTRRAFSNGRIDLIQAEGIADVIASRTAASHRLAMSQMRGGFSSRIKLLHDRLLEMASLLELELDFSEEDVEFASRETLISLAEEILACVTKLADSFDKGRVIKEGIPVTITGETNAGKSTLLNSLLGEDKAIVSDIHGTTRDSIEDTVNIGGHLFRFIDTAGLRDTEDPIESIGISRAMDNIAKASIVIWMVDSTSTLSSAIASWSRIAPRLQDQTDLVIFINKSDINAEASGLQKELTDIIAPSSDVHWVIGSARSESDITTLQDTLSEIAAATASPEGEITVTNLRHYQSLTAASRAIRQAIRALRDNIPGDLVAQDIRETLYHLSTLTGTITTPDLLSNIFANFCIGK</sequence>
<feature type="binding site" evidence="9">
    <location>
        <begin position="279"/>
        <end position="282"/>
    </location>
    <ligand>
        <name>GTP</name>
        <dbReference type="ChEBI" id="CHEBI:37565"/>
    </ligand>
</feature>
<dbReference type="PANTHER" id="PTHR42714:SF2">
    <property type="entry name" value="TRNA MODIFICATION GTPASE GTPBP3, MITOCHONDRIAL"/>
    <property type="match status" value="1"/>
</dbReference>
<evidence type="ECO:0000256" key="2">
    <source>
        <dbReference type="ARBA" id="ARBA00022694"/>
    </source>
</evidence>
<accession>A0A921E9J0</accession>
<proteinExistence type="inferred from homology"/>
<dbReference type="CDD" id="cd14858">
    <property type="entry name" value="TrmE_N"/>
    <property type="match status" value="1"/>
</dbReference>
<dbReference type="InterPro" id="IPR025867">
    <property type="entry name" value="MnmE_helical"/>
</dbReference>
<dbReference type="NCBIfam" id="TIGR00231">
    <property type="entry name" value="small_GTP"/>
    <property type="match status" value="1"/>
</dbReference>
<dbReference type="Gene3D" id="3.40.50.300">
    <property type="entry name" value="P-loop containing nucleotide triphosphate hydrolases"/>
    <property type="match status" value="1"/>
</dbReference>
<comment type="function">
    <text evidence="9">Exhibits a very high intrinsic GTPase hydrolysis rate. Involved in the addition of a carboxymethylaminomethyl (cmnm) group at the wobble position (U34) of certain tRNAs, forming tRNA-cmnm(5)s(2)U34.</text>
</comment>
<feature type="binding site" evidence="9">
    <location>
        <begin position="254"/>
        <end position="260"/>
    </location>
    <ligand>
        <name>GTP</name>
        <dbReference type="ChEBI" id="CHEBI:37565"/>
    </ligand>
</feature>
<dbReference type="InterPro" id="IPR004520">
    <property type="entry name" value="GTPase_MnmE"/>
</dbReference>
<dbReference type="InterPro" id="IPR031168">
    <property type="entry name" value="G_TrmE"/>
</dbReference>
<keyword evidence="9" id="KW-0963">Cytoplasm</keyword>
<dbReference type="EC" id="3.6.-.-" evidence="9"/>
<reference evidence="12" key="1">
    <citation type="journal article" date="2021" name="PeerJ">
        <title>Extensive microbial diversity within the chicken gut microbiome revealed by metagenomics and culture.</title>
        <authorList>
            <person name="Gilroy R."/>
            <person name="Ravi A."/>
            <person name="Getino M."/>
            <person name="Pursley I."/>
            <person name="Horton D.L."/>
            <person name="Alikhan N.F."/>
            <person name="Baker D."/>
            <person name="Gharbi K."/>
            <person name="Hall N."/>
            <person name="Watson M."/>
            <person name="Adriaenssens E.M."/>
            <person name="Foster-Nyarko E."/>
            <person name="Jarju S."/>
            <person name="Secka A."/>
            <person name="Antonio M."/>
            <person name="Oren A."/>
            <person name="Chaudhuri R.R."/>
            <person name="La Ragione R."/>
            <person name="Hildebrand F."/>
            <person name="Pallen M.J."/>
        </authorList>
    </citation>
    <scope>NUCLEOTIDE SEQUENCE</scope>
    <source>
        <strain evidence="12">4100</strain>
    </source>
</reference>
<feature type="binding site" evidence="9">
    <location>
        <position position="259"/>
    </location>
    <ligand>
        <name>K(+)</name>
        <dbReference type="ChEBI" id="CHEBI:29103"/>
    </ligand>
</feature>
<dbReference type="CDD" id="cd04164">
    <property type="entry name" value="trmE"/>
    <property type="match status" value="1"/>
</dbReference>
<dbReference type="GO" id="GO:0046872">
    <property type="term" value="F:metal ion binding"/>
    <property type="evidence" value="ECO:0007669"/>
    <property type="project" value="UniProtKB-KW"/>
</dbReference>
<keyword evidence="8 9" id="KW-0342">GTP-binding</keyword>
<comment type="subcellular location">
    <subcellularLocation>
        <location evidence="9">Cytoplasm</location>
    </subcellularLocation>
</comment>
<dbReference type="FunFam" id="3.30.1360.120:FF:000003">
    <property type="entry name" value="tRNA modification GTPase MnmE"/>
    <property type="match status" value="1"/>
</dbReference>
<dbReference type="GO" id="GO:0005525">
    <property type="term" value="F:GTP binding"/>
    <property type="evidence" value="ECO:0007669"/>
    <property type="project" value="UniProtKB-UniRule"/>
</dbReference>
<reference evidence="12" key="2">
    <citation type="submission" date="2021-09" db="EMBL/GenBank/DDBJ databases">
        <authorList>
            <person name="Gilroy R."/>
        </authorList>
    </citation>
    <scope>NUCLEOTIDE SEQUENCE</scope>
    <source>
        <strain evidence="12">4100</strain>
    </source>
</reference>
<evidence type="ECO:0000256" key="9">
    <source>
        <dbReference type="HAMAP-Rule" id="MF_00379"/>
    </source>
</evidence>
<dbReference type="InterPro" id="IPR006073">
    <property type="entry name" value="GTP-bd"/>
</dbReference>
<keyword evidence="3 9" id="KW-0479">Metal-binding</keyword>
<keyword evidence="7 9" id="KW-0630">Potassium</keyword>
<dbReference type="Proteomes" id="UP000711407">
    <property type="component" value="Unassembled WGS sequence"/>
</dbReference>
<dbReference type="PANTHER" id="PTHR42714">
    <property type="entry name" value="TRNA MODIFICATION GTPASE GTPBP3"/>
    <property type="match status" value="1"/>
</dbReference>
<dbReference type="InterPro" id="IPR027368">
    <property type="entry name" value="MnmE_dom2"/>
</dbReference>
<dbReference type="GO" id="GO:0042802">
    <property type="term" value="F:identical protein binding"/>
    <property type="evidence" value="ECO:0007669"/>
    <property type="project" value="UniProtKB-ARBA"/>
</dbReference>
<dbReference type="NCBIfam" id="NF003661">
    <property type="entry name" value="PRK05291.1-3"/>
    <property type="match status" value="1"/>
</dbReference>
<dbReference type="PROSITE" id="PS51709">
    <property type="entry name" value="G_TRME"/>
    <property type="match status" value="1"/>
</dbReference>
<dbReference type="InterPro" id="IPR018948">
    <property type="entry name" value="GTP-bd_TrmE_N"/>
</dbReference>
<feature type="domain" description="TrmE-type G" evidence="11">
    <location>
        <begin position="225"/>
        <end position="393"/>
    </location>
</feature>
<dbReference type="SUPFAM" id="SSF116878">
    <property type="entry name" value="TrmE connector domain"/>
    <property type="match status" value="1"/>
</dbReference>
<dbReference type="AlphaFoldDB" id="A0A921E9J0"/>
<keyword evidence="4 9" id="KW-0547">Nucleotide-binding</keyword>
<feature type="binding site" evidence="9">
    <location>
        <position position="471"/>
    </location>
    <ligand>
        <name>(6S)-5-formyl-5,6,7,8-tetrahydrofolate</name>
        <dbReference type="ChEBI" id="CHEBI:57457"/>
    </ligand>
</feature>
<dbReference type="SUPFAM" id="SSF52540">
    <property type="entry name" value="P-loop containing nucleoside triphosphate hydrolases"/>
    <property type="match status" value="1"/>
</dbReference>
<dbReference type="InterPro" id="IPR027266">
    <property type="entry name" value="TrmE/GcvT-like"/>
</dbReference>
<dbReference type="GO" id="GO:0002098">
    <property type="term" value="P:tRNA wobble uridine modification"/>
    <property type="evidence" value="ECO:0007669"/>
    <property type="project" value="TreeGrafter"/>
</dbReference>
<dbReference type="GO" id="GO:0030488">
    <property type="term" value="P:tRNA methylation"/>
    <property type="evidence" value="ECO:0007669"/>
    <property type="project" value="TreeGrafter"/>
</dbReference>
<evidence type="ECO:0000256" key="7">
    <source>
        <dbReference type="ARBA" id="ARBA00022958"/>
    </source>
</evidence>
<dbReference type="Gene3D" id="1.20.120.430">
    <property type="entry name" value="tRNA modification GTPase MnmE domain 2"/>
    <property type="match status" value="1"/>
</dbReference>
<keyword evidence="6 9" id="KW-0460">Magnesium</keyword>
<dbReference type="GO" id="GO:0003924">
    <property type="term" value="F:GTPase activity"/>
    <property type="evidence" value="ECO:0007669"/>
    <property type="project" value="UniProtKB-UniRule"/>
</dbReference>
<feature type="binding site" evidence="9">
    <location>
        <begin position="235"/>
        <end position="240"/>
    </location>
    <ligand>
        <name>GTP</name>
        <dbReference type="ChEBI" id="CHEBI:37565"/>
    </ligand>
</feature>
<dbReference type="SUPFAM" id="SSF103025">
    <property type="entry name" value="Folate-binding domain"/>
    <property type="match status" value="1"/>
</dbReference>
<comment type="cofactor">
    <cofactor evidence="9">
        <name>K(+)</name>
        <dbReference type="ChEBI" id="CHEBI:29103"/>
    </cofactor>
    <text evidence="9">Binds 1 potassium ion per subunit.</text>
</comment>
<keyword evidence="2 9" id="KW-0819">tRNA processing</keyword>
<dbReference type="InterPro" id="IPR027417">
    <property type="entry name" value="P-loop_NTPase"/>
</dbReference>
<evidence type="ECO:0000256" key="10">
    <source>
        <dbReference type="RuleBase" id="RU003313"/>
    </source>
</evidence>
<feature type="binding site" evidence="9">
    <location>
        <position position="235"/>
    </location>
    <ligand>
        <name>K(+)</name>
        <dbReference type="ChEBI" id="CHEBI:29103"/>
    </ligand>
</feature>
<dbReference type="HAMAP" id="MF_00379">
    <property type="entry name" value="GTPase_MnmE"/>
    <property type="match status" value="1"/>
</dbReference>
<feature type="binding site" evidence="9">
    <location>
        <position position="129"/>
    </location>
    <ligand>
        <name>(6S)-5-formyl-5,6,7,8-tetrahydrofolate</name>
        <dbReference type="ChEBI" id="CHEBI:57457"/>
    </ligand>
</feature>
<feature type="binding site" evidence="9">
    <location>
        <position position="239"/>
    </location>
    <ligand>
        <name>Mg(2+)</name>
        <dbReference type="ChEBI" id="CHEBI:18420"/>
    </ligand>
</feature>
<dbReference type="Pfam" id="PF12631">
    <property type="entry name" value="MnmE_helical"/>
    <property type="match status" value="1"/>
</dbReference>
<evidence type="ECO:0000259" key="11">
    <source>
        <dbReference type="PROSITE" id="PS51709"/>
    </source>
</evidence>
<dbReference type="Gene3D" id="3.30.1360.120">
    <property type="entry name" value="Probable tRNA modification gtpase trme, domain 1"/>
    <property type="match status" value="1"/>
</dbReference>
<protein>
    <recommendedName>
        <fullName evidence="9">tRNA modification GTPase MnmE</fullName>
        <ecNumber evidence="9">3.6.-.-</ecNumber>
    </recommendedName>
</protein>
<dbReference type="InterPro" id="IPR005225">
    <property type="entry name" value="Small_GTP-bd"/>
</dbReference>
<name>A0A921E9J0_9BACT</name>
<dbReference type="Pfam" id="PF01926">
    <property type="entry name" value="MMR_HSR1"/>
    <property type="match status" value="1"/>
</dbReference>
<feature type="binding site" evidence="9">
    <location>
        <position position="254"/>
    </location>
    <ligand>
        <name>K(+)</name>
        <dbReference type="ChEBI" id="CHEBI:29103"/>
    </ligand>
</feature>
<evidence type="ECO:0000256" key="4">
    <source>
        <dbReference type="ARBA" id="ARBA00022741"/>
    </source>
</evidence>